<dbReference type="NCBIfam" id="NF009884">
    <property type="entry name" value="PRK13343.1"/>
    <property type="match status" value="1"/>
</dbReference>
<dbReference type="GO" id="GO:0046933">
    <property type="term" value="F:proton-transporting ATP synthase activity, rotational mechanism"/>
    <property type="evidence" value="ECO:0007669"/>
    <property type="project" value="UniProtKB-UniRule"/>
</dbReference>
<dbReference type="CDD" id="cd18113">
    <property type="entry name" value="ATP-synt_F1_alpha_C"/>
    <property type="match status" value="1"/>
</dbReference>
<sequence length="541" mass="58443">MSEVTINADDVRSALSEFAASYEPGTAERTEVGRVSSASDGIARVEGLPSVMANELLRFENGVLGLAQNLDTRDIGVVILGDFRGIEEGQEVQRTGEVLSVPVGDAYLGRVVDPLGMPIDDLGPIEAEGRRALELQAPGVTMRKSVHEPLQTGIKAIDAMIPIGRGQRQLLIGDRQTGKTAIAVDAILNQRANWESGDVNKQVRCIYVAVGQKASTIAGVRQTLEDNGALEYTTIVAAPASEAAGIKYLAPYAGSAIGQHWMYGGKHVLIVFDDLSKQAEAYRAVSLLLRRPPGREAYPGDVFYLHSRLLERCAKLSDELGAGSMTGLPMIETKANDVSAFIPTNVISITDGQIFLQSDLFNANQRPAVDVGISVSRVGGAAQVKAMKKVSGTLKLELASYRSMQAFAMFASDLDPASRQQLTRGARLMELLKQKQYTPYPVEDQVVSIWAGTNGHLDEVEVADVLDFEQALLDHVRRTTNVMDSIVGTGKLEDDAVAALETAVAEVKRDFRGTKHGIEPGHEEHEAIDASKVDQERIVRK</sequence>
<dbReference type="FunFam" id="3.40.50.300:FF:000002">
    <property type="entry name" value="ATP synthase subunit alpha"/>
    <property type="match status" value="1"/>
</dbReference>
<keyword evidence="3 12" id="KW-0813">Transport</keyword>
<evidence type="ECO:0000256" key="11">
    <source>
        <dbReference type="ARBA" id="ARBA00023310"/>
    </source>
</evidence>
<dbReference type="EC" id="7.1.2.2" evidence="12"/>
<organism evidence="17 18">
    <name type="scientific">Kocuria turfanensis</name>
    <dbReference type="NCBI Taxonomy" id="388357"/>
    <lineage>
        <taxon>Bacteria</taxon>
        <taxon>Bacillati</taxon>
        <taxon>Actinomycetota</taxon>
        <taxon>Actinomycetes</taxon>
        <taxon>Micrococcales</taxon>
        <taxon>Micrococcaceae</taxon>
        <taxon>Kocuria</taxon>
    </lineage>
</organism>
<comment type="caution">
    <text evidence="17">The sequence shown here is derived from an EMBL/GenBank/DDBJ whole genome shotgun (WGS) entry which is preliminary data.</text>
</comment>
<evidence type="ECO:0000313" key="18">
    <source>
        <dbReference type="Proteomes" id="UP000321103"/>
    </source>
</evidence>
<keyword evidence="7 12" id="KW-1278">Translocase</keyword>
<name>A0A512I8P7_9MICC</name>
<reference evidence="17 18" key="1">
    <citation type="submission" date="2019-07" db="EMBL/GenBank/DDBJ databases">
        <title>Whole genome shotgun sequence of Kocuria turfanensis NBRC 107627.</title>
        <authorList>
            <person name="Hosoyama A."/>
            <person name="Uohara A."/>
            <person name="Ohji S."/>
            <person name="Ichikawa N."/>
        </authorList>
    </citation>
    <scope>NUCLEOTIDE SEQUENCE [LARGE SCALE GENOMIC DNA]</scope>
    <source>
        <strain evidence="17 18">NBRC 107627</strain>
    </source>
</reference>
<dbReference type="AlphaFoldDB" id="A0A512I8P7"/>
<evidence type="ECO:0000256" key="4">
    <source>
        <dbReference type="ARBA" id="ARBA00022475"/>
    </source>
</evidence>
<dbReference type="GO" id="GO:0005886">
    <property type="term" value="C:plasma membrane"/>
    <property type="evidence" value="ECO:0007669"/>
    <property type="project" value="UniProtKB-SubCell"/>
</dbReference>
<evidence type="ECO:0000259" key="15">
    <source>
        <dbReference type="Pfam" id="PF00306"/>
    </source>
</evidence>
<dbReference type="InterPro" id="IPR020003">
    <property type="entry name" value="ATPase_a/bsu_AS"/>
</dbReference>
<evidence type="ECO:0000256" key="2">
    <source>
        <dbReference type="ARBA" id="ARBA00008936"/>
    </source>
</evidence>
<dbReference type="STRING" id="388357.GCA_001580365_00891"/>
<feature type="binding site" evidence="12">
    <location>
        <begin position="173"/>
        <end position="180"/>
    </location>
    <ligand>
        <name>ATP</name>
        <dbReference type="ChEBI" id="CHEBI:30616"/>
    </ligand>
</feature>
<dbReference type="InterPro" id="IPR038376">
    <property type="entry name" value="ATP_synth_asu_C_sf"/>
</dbReference>
<evidence type="ECO:0000259" key="14">
    <source>
        <dbReference type="Pfam" id="PF00006"/>
    </source>
</evidence>
<feature type="domain" description="ATPase F1/V1/A1 complex alpha/beta subunit N-terminal" evidence="16">
    <location>
        <begin position="31"/>
        <end position="96"/>
    </location>
</feature>
<dbReference type="SUPFAM" id="SSF52540">
    <property type="entry name" value="P-loop containing nucleoside triphosphate hydrolases"/>
    <property type="match status" value="1"/>
</dbReference>
<evidence type="ECO:0000313" key="17">
    <source>
        <dbReference type="EMBL" id="GEO94074.1"/>
    </source>
</evidence>
<comment type="similarity">
    <text evidence="2 12">Belongs to the ATPase alpha/beta chains family.</text>
</comment>
<keyword evidence="12" id="KW-0375">Hydrogen ion transport</keyword>
<feature type="domain" description="ATPase F1/V1/A1 complex alpha/beta subunit nucleotide-binding" evidence="14">
    <location>
        <begin position="153"/>
        <end position="376"/>
    </location>
</feature>
<dbReference type="CDD" id="cd01132">
    <property type="entry name" value="F1-ATPase_alpha_CD"/>
    <property type="match status" value="1"/>
</dbReference>
<evidence type="ECO:0000256" key="6">
    <source>
        <dbReference type="ARBA" id="ARBA00022840"/>
    </source>
</evidence>
<dbReference type="CDD" id="cd18116">
    <property type="entry name" value="ATP-synt_F1_alpha_N"/>
    <property type="match status" value="1"/>
</dbReference>
<dbReference type="SUPFAM" id="SSF50615">
    <property type="entry name" value="N-terminal domain of alpha and beta subunits of F1 ATP synthase"/>
    <property type="match status" value="1"/>
</dbReference>
<keyword evidence="5 12" id="KW-0547">Nucleotide-binding</keyword>
<evidence type="ECO:0000256" key="13">
    <source>
        <dbReference type="SAM" id="MobiDB-lite"/>
    </source>
</evidence>
<dbReference type="Gene3D" id="2.40.30.20">
    <property type="match status" value="1"/>
</dbReference>
<dbReference type="Gene3D" id="3.40.50.300">
    <property type="entry name" value="P-loop containing nucleotide triphosphate hydrolases"/>
    <property type="match status" value="1"/>
</dbReference>
<dbReference type="InterPro" id="IPR000194">
    <property type="entry name" value="ATPase_F1/V1/A1_a/bsu_nucl-bd"/>
</dbReference>
<dbReference type="FunFam" id="1.20.150.20:FF:000001">
    <property type="entry name" value="ATP synthase subunit alpha"/>
    <property type="match status" value="1"/>
</dbReference>
<dbReference type="PANTHER" id="PTHR48082:SF2">
    <property type="entry name" value="ATP SYNTHASE SUBUNIT ALPHA, MITOCHONDRIAL"/>
    <property type="match status" value="1"/>
</dbReference>
<dbReference type="PANTHER" id="PTHR48082">
    <property type="entry name" value="ATP SYNTHASE SUBUNIT ALPHA, MITOCHONDRIAL"/>
    <property type="match status" value="1"/>
</dbReference>
<keyword evidence="9 12" id="KW-0472">Membrane</keyword>
<proteinExistence type="inferred from homology"/>
<gene>
    <name evidence="12 17" type="primary">atpA</name>
    <name evidence="17" type="ORF">KTU01_01970</name>
</gene>
<feature type="region of interest" description="Disordered" evidence="13">
    <location>
        <begin position="516"/>
        <end position="541"/>
    </location>
</feature>
<dbReference type="Pfam" id="PF00006">
    <property type="entry name" value="ATP-synt_ab"/>
    <property type="match status" value="1"/>
</dbReference>
<dbReference type="InterPro" id="IPR000793">
    <property type="entry name" value="ATP_synth_asu_C"/>
</dbReference>
<keyword evidence="11 12" id="KW-0066">ATP synthesis</keyword>
<evidence type="ECO:0000256" key="1">
    <source>
        <dbReference type="ARBA" id="ARBA00004370"/>
    </source>
</evidence>
<evidence type="ECO:0000256" key="10">
    <source>
        <dbReference type="ARBA" id="ARBA00023196"/>
    </source>
</evidence>
<dbReference type="SUPFAM" id="SSF47917">
    <property type="entry name" value="C-terminal domain of alpha and beta subunits of F1 ATP synthase"/>
    <property type="match status" value="1"/>
</dbReference>
<dbReference type="EMBL" id="BJZS01000005">
    <property type="protein sequence ID" value="GEO94074.1"/>
    <property type="molecule type" value="Genomic_DNA"/>
</dbReference>
<dbReference type="Gene3D" id="1.20.150.20">
    <property type="entry name" value="ATP synthase alpha/beta chain, C-terminal domain"/>
    <property type="match status" value="1"/>
</dbReference>
<comment type="function">
    <text evidence="12">Produces ATP from ADP in the presence of a proton gradient across the membrane. The alpha chain is a regulatory subunit.</text>
</comment>
<dbReference type="InterPro" id="IPR033732">
    <property type="entry name" value="ATP_synth_F1_a_nt-bd_dom"/>
</dbReference>
<dbReference type="InterPro" id="IPR004100">
    <property type="entry name" value="ATPase_F1/V1/A1_a/bsu_N"/>
</dbReference>
<dbReference type="PROSITE" id="PS00152">
    <property type="entry name" value="ATPASE_ALPHA_BETA"/>
    <property type="match status" value="1"/>
</dbReference>
<dbReference type="Pfam" id="PF02874">
    <property type="entry name" value="ATP-synt_ab_N"/>
    <property type="match status" value="1"/>
</dbReference>
<dbReference type="HAMAP" id="MF_01346">
    <property type="entry name" value="ATP_synth_alpha_bact"/>
    <property type="match status" value="1"/>
</dbReference>
<dbReference type="Pfam" id="PF00306">
    <property type="entry name" value="ATP-synt_ab_C"/>
    <property type="match status" value="1"/>
</dbReference>
<evidence type="ECO:0000256" key="8">
    <source>
        <dbReference type="ARBA" id="ARBA00023065"/>
    </source>
</evidence>
<accession>A0A512I8P7</accession>
<evidence type="ECO:0000256" key="12">
    <source>
        <dbReference type="HAMAP-Rule" id="MF_01346"/>
    </source>
</evidence>
<dbReference type="InterPro" id="IPR036121">
    <property type="entry name" value="ATPase_F1/V1/A1_a/bsu_N_sf"/>
</dbReference>
<keyword evidence="18" id="KW-1185">Reference proteome</keyword>
<evidence type="ECO:0000259" key="16">
    <source>
        <dbReference type="Pfam" id="PF02874"/>
    </source>
</evidence>
<dbReference type="GO" id="GO:0043531">
    <property type="term" value="F:ADP binding"/>
    <property type="evidence" value="ECO:0007669"/>
    <property type="project" value="TreeGrafter"/>
</dbReference>
<dbReference type="Proteomes" id="UP000321103">
    <property type="component" value="Unassembled WGS sequence"/>
</dbReference>
<feature type="site" description="Required for activity" evidence="12">
    <location>
        <position position="374"/>
    </location>
</feature>
<keyword evidence="10 12" id="KW-0139">CF(1)</keyword>
<evidence type="ECO:0000256" key="3">
    <source>
        <dbReference type="ARBA" id="ARBA00022448"/>
    </source>
</evidence>
<dbReference type="GO" id="GO:0045259">
    <property type="term" value="C:proton-transporting ATP synthase complex"/>
    <property type="evidence" value="ECO:0007669"/>
    <property type="project" value="UniProtKB-KW"/>
</dbReference>
<dbReference type="InterPro" id="IPR027417">
    <property type="entry name" value="P-loop_NTPase"/>
</dbReference>
<comment type="catalytic activity">
    <reaction evidence="12">
        <text>ATP + H2O + 4 H(+)(in) = ADP + phosphate + 5 H(+)(out)</text>
        <dbReference type="Rhea" id="RHEA:57720"/>
        <dbReference type="ChEBI" id="CHEBI:15377"/>
        <dbReference type="ChEBI" id="CHEBI:15378"/>
        <dbReference type="ChEBI" id="CHEBI:30616"/>
        <dbReference type="ChEBI" id="CHEBI:43474"/>
        <dbReference type="ChEBI" id="CHEBI:456216"/>
        <dbReference type="EC" id="7.1.2.2"/>
    </reaction>
</comment>
<keyword evidence="8 12" id="KW-0406">Ion transport</keyword>
<keyword evidence="6 12" id="KW-0067">ATP-binding</keyword>
<dbReference type="GO" id="GO:0005524">
    <property type="term" value="F:ATP binding"/>
    <property type="evidence" value="ECO:0007669"/>
    <property type="project" value="UniProtKB-UniRule"/>
</dbReference>
<dbReference type="InterPro" id="IPR005294">
    <property type="entry name" value="ATP_synth_F1_asu"/>
</dbReference>
<evidence type="ECO:0000256" key="9">
    <source>
        <dbReference type="ARBA" id="ARBA00023136"/>
    </source>
</evidence>
<dbReference type="RefSeq" id="WP_047802195.1">
    <property type="nucleotide sequence ID" value="NZ_BJZS01000005.1"/>
</dbReference>
<evidence type="ECO:0000256" key="5">
    <source>
        <dbReference type="ARBA" id="ARBA00022741"/>
    </source>
</evidence>
<feature type="domain" description="ATP synthase alpha subunit C-terminal" evidence="15">
    <location>
        <begin position="383"/>
        <end position="506"/>
    </location>
</feature>
<evidence type="ECO:0000256" key="7">
    <source>
        <dbReference type="ARBA" id="ARBA00022967"/>
    </source>
</evidence>
<protein>
    <recommendedName>
        <fullName evidence="12">ATP synthase subunit alpha</fullName>
        <ecNumber evidence="12">7.1.2.2</ecNumber>
    </recommendedName>
    <alternativeName>
        <fullName evidence="12">ATP synthase F1 sector subunit alpha</fullName>
    </alternativeName>
    <alternativeName>
        <fullName evidence="12">F-ATPase subunit alpha</fullName>
    </alternativeName>
</protein>
<keyword evidence="4 12" id="KW-1003">Cell membrane</keyword>
<comment type="subcellular location">
    <subcellularLocation>
        <location evidence="12">Cell membrane</location>
        <topology evidence="12">Peripheral membrane protein</topology>
    </subcellularLocation>
    <subcellularLocation>
        <location evidence="1">Membrane</location>
    </subcellularLocation>
</comment>
<dbReference type="InterPro" id="IPR023366">
    <property type="entry name" value="ATP_synth_asu-like_sf"/>
</dbReference>
<dbReference type="NCBIfam" id="TIGR00962">
    <property type="entry name" value="atpA"/>
    <property type="match status" value="1"/>
</dbReference>